<evidence type="ECO:0000313" key="2">
    <source>
        <dbReference type="EMBL" id="GDY31812.1"/>
    </source>
</evidence>
<name>A0A4D4J996_9PSEU</name>
<dbReference type="Proteomes" id="UP000298860">
    <property type="component" value="Unassembled WGS sequence"/>
</dbReference>
<comment type="caution">
    <text evidence="2">The sequence shown here is derived from an EMBL/GenBank/DDBJ whole genome shotgun (WGS) entry which is preliminary data.</text>
</comment>
<feature type="region of interest" description="Disordered" evidence="1">
    <location>
        <begin position="1"/>
        <end position="68"/>
    </location>
</feature>
<dbReference type="AlphaFoldDB" id="A0A4D4J996"/>
<accession>A0A4D4J996</accession>
<dbReference type="EMBL" id="BJFL01000017">
    <property type="protein sequence ID" value="GDY31812.1"/>
    <property type="molecule type" value="Genomic_DNA"/>
</dbReference>
<evidence type="ECO:0000256" key="1">
    <source>
        <dbReference type="SAM" id="MobiDB-lite"/>
    </source>
</evidence>
<reference evidence="3" key="1">
    <citation type="submission" date="2019-04" db="EMBL/GenBank/DDBJ databases">
        <title>Draft genome sequence of Pseudonocardiaceae bacterium SL3-2-4.</title>
        <authorList>
            <person name="Ningsih F."/>
            <person name="Yokota A."/>
            <person name="Sakai Y."/>
            <person name="Nanatani K."/>
            <person name="Yabe S."/>
            <person name="Oetari A."/>
            <person name="Sjamsuridzal W."/>
        </authorList>
    </citation>
    <scope>NUCLEOTIDE SEQUENCE [LARGE SCALE GENOMIC DNA]</scope>
    <source>
        <strain evidence="3">SL3-2-4</strain>
    </source>
</reference>
<proteinExistence type="predicted"/>
<keyword evidence="3" id="KW-1185">Reference proteome</keyword>
<evidence type="ECO:0000313" key="3">
    <source>
        <dbReference type="Proteomes" id="UP000298860"/>
    </source>
</evidence>
<feature type="compositionally biased region" description="Polar residues" evidence="1">
    <location>
        <begin position="43"/>
        <end position="66"/>
    </location>
</feature>
<sequence length="97" mass="10040">MAAHHLPAASALTSTNPSPRPKKGPRACGTPGYPARQPGNHHAQATKTSHTTTKHNLPTHSPTAVKSQGWGCGGEFEANGALSQKDVIGWDLLGAGR</sequence>
<gene>
    <name evidence="2" type="ORF">GTS_34450</name>
</gene>
<protein>
    <submittedName>
        <fullName evidence="2">Uncharacterized protein</fullName>
    </submittedName>
</protein>
<organism evidence="2 3">
    <name type="scientific">Gandjariella thermophila</name>
    <dbReference type="NCBI Taxonomy" id="1931992"/>
    <lineage>
        <taxon>Bacteria</taxon>
        <taxon>Bacillati</taxon>
        <taxon>Actinomycetota</taxon>
        <taxon>Actinomycetes</taxon>
        <taxon>Pseudonocardiales</taxon>
        <taxon>Pseudonocardiaceae</taxon>
        <taxon>Gandjariella</taxon>
    </lineage>
</organism>